<dbReference type="GO" id="GO:0019748">
    <property type="term" value="P:secondary metabolic process"/>
    <property type="evidence" value="ECO:0007669"/>
    <property type="project" value="TreeGrafter"/>
</dbReference>
<dbReference type="Proteomes" id="UP000639772">
    <property type="component" value="Unassembled WGS sequence"/>
</dbReference>
<feature type="transmembrane region" description="Helical" evidence="2">
    <location>
        <begin position="9"/>
        <end position="32"/>
    </location>
</feature>
<evidence type="ECO:0000313" key="4">
    <source>
        <dbReference type="EMBL" id="KAG0448330.1"/>
    </source>
</evidence>
<dbReference type="InterPro" id="IPR001563">
    <property type="entry name" value="Peptidase_S10"/>
</dbReference>
<dbReference type="EMBL" id="JADCNM010000335">
    <property type="protein sequence ID" value="KAG0448191.1"/>
    <property type="molecule type" value="Genomic_DNA"/>
</dbReference>
<dbReference type="Pfam" id="PF00450">
    <property type="entry name" value="Peptidase_S10"/>
    <property type="match status" value="1"/>
</dbReference>
<comment type="similarity">
    <text evidence="1">Belongs to the peptidase S10 family.</text>
</comment>
<dbReference type="InterPro" id="IPR029058">
    <property type="entry name" value="AB_hydrolase_fold"/>
</dbReference>
<dbReference type="PANTHER" id="PTHR11802:SF461">
    <property type="entry name" value="OS02G0687900 PROTEIN"/>
    <property type="match status" value="1"/>
</dbReference>
<keyword evidence="2" id="KW-1133">Transmembrane helix</keyword>
<dbReference type="Proteomes" id="UP000636800">
    <property type="component" value="Unassembled WGS sequence"/>
</dbReference>
<dbReference type="FunFam" id="3.40.50.1820:FF:000072">
    <property type="entry name" value="Serine carboxypeptidase-like 19"/>
    <property type="match status" value="1"/>
</dbReference>
<keyword evidence="2" id="KW-0472">Membrane</keyword>
<dbReference type="Gene3D" id="3.40.50.1820">
    <property type="entry name" value="alpha/beta hydrolase"/>
    <property type="match status" value="1"/>
</dbReference>
<keyword evidence="5" id="KW-1185">Reference proteome</keyword>
<evidence type="ECO:0000313" key="5">
    <source>
        <dbReference type="Proteomes" id="UP000636800"/>
    </source>
</evidence>
<comment type="caution">
    <text evidence="4">The sequence shown here is derived from an EMBL/GenBank/DDBJ whole genome shotgun (WGS) entry which is preliminary data.</text>
</comment>
<dbReference type="GO" id="GO:0004185">
    <property type="term" value="F:serine-type carboxypeptidase activity"/>
    <property type="evidence" value="ECO:0007669"/>
    <property type="project" value="InterPro"/>
</dbReference>
<sequence length="468" mass="53046">MASFNAERFYLLLVISSITWPCMISVAIVTHLPGFPGALPFRLETGYVNVNEVKQASLFYYFIESERNASEDPLVLWLTGGPGCSSFYGLVREIGPIRFKEVPYDGTLPTLISNPYAWTKFVSIIFLDWPTGTGFSFSRNVTYYNADDTKSSKQICKFINQWFLDHPHFLSNPFYVGGNSYGGKMSPIVTRLVSQGIEEGQHPLINLKGYLAGNPQTGDVSDRNSRVSYAHGVGIISDELFESIQRSCAGEDHRNPRSIWCIEQIKIFNGFVDELMLDNILAPKCLVESPKPNMVKQEGDRYLLEEKPTELLIPPPVPDIKCTTYASYLAYHWANANVTRKALHVVEGTVKEWQICNHDMFYSYMAIDSSIPYHLDLITKGYRALIYSGDHDLGMPYVGTMEWINPLNLSILESWRSWHVDGQVGGYTVRYSNNLTFATVKGGGHEPSKERNKETSTMFYRWISHKPL</sequence>
<evidence type="ECO:0000256" key="1">
    <source>
        <dbReference type="ARBA" id="ARBA00009431"/>
    </source>
</evidence>
<evidence type="ECO:0000313" key="6">
    <source>
        <dbReference type="Proteomes" id="UP000639772"/>
    </source>
</evidence>
<gene>
    <name evidence="4" type="ORF">HPP92_027898</name>
    <name evidence="3" type="ORF">HPP92_027947</name>
</gene>
<protein>
    <submittedName>
        <fullName evidence="4">Uncharacterized protein</fullName>
    </submittedName>
</protein>
<organism evidence="4 5">
    <name type="scientific">Vanilla planifolia</name>
    <name type="common">Vanilla</name>
    <dbReference type="NCBI Taxonomy" id="51239"/>
    <lineage>
        <taxon>Eukaryota</taxon>
        <taxon>Viridiplantae</taxon>
        <taxon>Streptophyta</taxon>
        <taxon>Embryophyta</taxon>
        <taxon>Tracheophyta</taxon>
        <taxon>Spermatophyta</taxon>
        <taxon>Magnoliopsida</taxon>
        <taxon>Liliopsida</taxon>
        <taxon>Asparagales</taxon>
        <taxon>Orchidaceae</taxon>
        <taxon>Vanilloideae</taxon>
        <taxon>Vanilleae</taxon>
        <taxon>Vanilla</taxon>
    </lineage>
</organism>
<dbReference type="GO" id="GO:0016747">
    <property type="term" value="F:acyltransferase activity, transferring groups other than amino-acyl groups"/>
    <property type="evidence" value="ECO:0007669"/>
    <property type="project" value="TreeGrafter"/>
</dbReference>
<dbReference type="AlphaFoldDB" id="A0A835U588"/>
<dbReference type="EMBL" id="JADCNL010000334">
    <property type="protein sequence ID" value="KAG0448330.1"/>
    <property type="molecule type" value="Genomic_DNA"/>
</dbReference>
<evidence type="ECO:0000256" key="2">
    <source>
        <dbReference type="SAM" id="Phobius"/>
    </source>
</evidence>
<evidence type="ECO:0000313" key="3">
    <source>
        <dbReference type="EMBL" id="KAG0448191.1"/>
    </source>
</evidence>
<dbReference type="OrthoDB" id="443318at2759"/>
<reference evidence="5 6" key="1">
    <citation type="journal article" date="2020" name="Nat. Food">
        <title>A phased Vanilla planifolia genome enables genetic improvement of flavour and production.</title>
        <authorList>
            <person name="Hasing T."/>
            <person name="Tang H."/>
            <person name="Brym M."/>
            <person name="Khazi F."/>
            <person name="Huang T."/>
            <person name="Chambers A.H."/>
        </authorList>
    </citation>
    <scope>NUCLEOTIDE SEQUENCE [LARGE SCALE GENOMIC DNA]</scope>
    <source>
        <tissue evidence="4">Leaf</tissue>
    </source>
</reference>
<keyword evidence="2" id="KW-0812">Transmembrane</keyword>
<dbReference type="PANTHER" id="PTHR11802">
    <property type="entry name" value="SERINE PROTEASE FAMILY S10 SERINE CARBOXYPEPTIDASE"/>
    <property type="match status" value="1"/>
</dbReference>
<dbReference type="SUPFAM" id="SSF53474">
    <property type="entry name" value="alpha/beta-Hydrolases"/>
    <property type="match status" value="1"/>
</dbReference>
<dbReference type="PRINTS" id="PR00724">
    <property type="entry name" value="CRBOXYPTASEC"/>
</dbReference>
<accession>A0A835U588</accession>
<name>A0A835U588_VANPL</name>
<proteinExistence type="inferred from homology"/>
<dbReference type="GO" id="GO:0006508">
    <property type="term" value="P:proteolysis"/>
    <property type="evidence" value="ECO:0007669"/>
    <property type="project" value="InterPro"/>
</dbReference>